<organism evidence="3 4">
    <name type="scientific">Neolewinella agarilytica</name>
    <dbReference type="NCBI Taxonomy" id="478744"/>
    <lineage>
        <taxon>Bacteria</taxon>
        <taxon>Pseudomonadati</taxon>
        <taxon>Bacteroidota</taxon>
        <taxon>Saprospiria</taxon>
        <taxon>Saprospirales</taxon>
        <taxon>Lewinellaceae</taxon>
        <taxon>Neolewinella</taxon>
    </lineage>
</organism>
<dbReference type="EMBL" id="FOFB01000029">
    <property type="protein sequence ID" value="SER23590.1"/>
    <property type="molecule type" value="Genomic_DNA"/>
</dbReference>
<evidence type="ECO:0000259" key="2">
    <source>
        <dbReference type="SMART" id="SM01204"/>
    </source>
</evidence>
<name>A0A1H9MIQ2_9BACT</name>
<feature type="domain" description="FIST" evidence="1">
    <location>
        <begin position="21"/>
        <end position="214"/>
    </location>
</feature>
<reference evidence="4" key="1">
    <citation type="submission" date="2016-10" db="EMBL/GenBank/DDBJ databases">
        <authorList>
            <person name="Varghese N."/>
            <person name="Submissions S."/>
        </authorList>
    </citation>
    <scope>NUCLEOTIDE SEQUENCE [LARGE SCALE GENOMIC DNA]</scope>
    <source>
        <strain evidence="4">DSM 24740</strain>
    </source>
</reference>
<proteinExistence type="predicted"/>
<keyword evidence="4" id="KW-1185">Reference proteome</keyword>
<dbReference type="AlphaFoldDB" id="A0A1H9MIQ2"/>
<sequence>MKANQYLLKSASDLTMPVDGAASLVLGFGLKSALEEPGIYEAIREKFPKATIALSSSSGEIHETEVYDDRITLLTMAFERTSLQNRSVNISDYSDSFAAGVEVVKDLMADDLQHILILSDGSLVNGSELVKGVQSVIPDRVPITGGLAGDGADFNYTLVGLNETPRQGRILAIGFYGGSLRVAHGSFGGWEPFGLEKTITKSSANELFEINGKNALSTYKEYLGKYASELPGSALLFPLAILTEDAEEYLVRTILSIDNEKSSMIFAGDVPMGSKVRFMKANIDRLVDAASIAANTSLTGFDDIEPEVALLISCVGRKLVLGSRVDEEVEAVAEIFGKNTVIGGYYSYGEISPLRKGGSCELHNQTMTITCLQEVI</sequence>
<dbReference type="Proteomes" id="UP000199021">
    <property type="component" value="Unassembled WGS sequence"/>
</dbReference>
<dbReference type="Pfam" id="PF08495">
    <property type="entry name" value="FIST"/>
    <property type="match status" value="1"/>
</dbReference>
<feature type="domain" description="FIST C-domain" evidence="2">
    <location>
        <begin position="215"/>
        <end position="354"/>
    </location>
</feature>
<gene>
    <name evidence="3" type="ORF">SAMN05444359_12941</name>
</gene>
<dbReference type="PANTHER" id="PTHR40252:SF2">
    <property type="entry name" value="BLR0328 PROTEIN"/>
    <property type="match status" value="1"/>
</dbReference>
<dbReference type="Pfam" id="PF10442">
    <property type="entry name" value="FIST_C"/>
    <property type="match status" value="1"/>
</dbReference>
<dbReference type="RefSeq" id="WP_217642198.1">
    <property type="nucleotide sequence ID" value="NZ_FOFB01000029.1"/>
</dbReference>
<accession>A0A1H9MIQ2</accession>
<protein>
    <submittedName>
        <fullName evidence="3">Uncharacterized conserved protein, contains FIST_N domain</fullName>
    </submittedName>
</protein>
<dbReference type="SMART" id="SM00897">
    <property type="entry name" value="FIST"/>
    <property type="match status" value="1"/>
</dbReference>
<dbReference type="PANTHER" id="PTHR40252">
    <property type="entry name" value="BLR0328 PROTEIN"/>
    <property type="match status" value="1"/>
</dbReference>
<dbReference type="InterPro" id="IPR013702">
    <property type="entry name" value="FIST_domain_N"/>
</dbReference>
<evidence type="ECO:0000313" key="4">
    <source>
        <dbReference type="Proteomes" id="UP000199021"/>
    </source>
</evidence>
<dbReference type="InterPro" id="IPR019494">
    <property type="entry name" value="FIST_C"/>
</dbReference>
<dbReference type="STRING" id="478744.SAMN05444359_12941"/>
<evidence type="ECO:0000313" key="3">
    <source>
        <dbReference type="EMBL" id="SER23590.1"/>
    </source>
</evidence>
<dbReference type="SMART" id="SM01204">
    <property type="entry name" value="FIST_C"/>
    <property type="match status" value="1"/>
</dbReference>
<evidence type="ECO:0000259" key="1">
    <source>
        <dbReference type="SMART" id="SM00897"/>
    </source>
</evidence>
<dbReference type="InParanoid" id="A0A1H9MIQ2"/>